<dbReference type="PANTHER" id="PTHR33884:SF3">
    <property type="entry name" value="UPF0410 PROTEIN YMGE"/>
    <property type="match status" value="1"/>
</dbReference>
<gene>
    <name evidence="8" type="ORF">Fuma_04891</name>
</gene>
<dbReference type="EMBL" id="CP017641">
    <property type="protein sequence ID" value="APZ95235.1"/>
    <property type="molecule type" value="Genomic_DNA"/>
</dbReference>
<dbReference type="InterPro" id="IPR007341">
    <property type="entry name" value="Transgly_assoc"/>
</dbReference>
<dbReference type="STRING" id="1891926.Fuma_04891"/>
<comment type="similarity">
    <text evidence="2">Belongs to the UPF0410 family.</text>
</comment>
<keyword evidence="4 7" id="KW-0812">Transmembrane</keyword>
<evidence type="ECO:0000256" key="6">
    <source>
        <dbReference type="ARBA" id="ARBA00023136"/>
    </source>
</evidence>
<evidence type="ECO:0000256" key="5">
    <source>
        <dbReference type="ARBA" id="ARBA00022989"/>
    </source>
</evidence>
<keyword evidence="3" id="KW-1003">Cell membrane</keyword>
<keyword evidence="5 7" id="KW-1133">Transmembrane helix</keyword>
<name>A0A1P8WME8_9PLAN</name>
<keyword evidence="9" id="KW-1185">Reference proteome</keyword>
<dbReference type="RefSeq" id="WP_077026426.1">
    <property type="nucleotide sequence ID" value="NZ_CP017641.1"/>
</dbReference>
<evidence type="ECO:0000256" key="3">
    <source>
        <dbReference type="ARBA" id="ARBA00022475"/>
    </source>
</evidence>
<proteinExistence type="inferred from homology"/>
<dbReference type="KEGG" id="fmr:Fuma_04891"/>
<dbReference type="OrthoDB" id="290170at2"/>
<evidence type="ECO:0000313" key="8">
    <source>
        <dbReference type="EMBL" id="APZ95235.1"/>
    </source>
</evidence>
<evidence type="ECO:0000256" key="2">
    <source>
        <dbReference type="ARBA" id="ARBA00011006"/>
    </source>
</evidence>
<evidence type="ECO:0000256" key="1">
    <source>
        <dbReference type="ARBA" id="ARBA00004651"/>
    </source>
</evidence>
<keyword evidence="6 7" id="KW-0472">Membrane</keyword>
<dbReference type="GO" id="GO:0005886">
    <property type="term" value="C:plasma membrane"/>
    <property type="evidence" value="ECO:0007669"/>
    <property type="project" value="UniProtKB-SubCell"/>
</dbReference>
<dbReference type="AlphaFoldDB" id="A0A1P8WME8"/>
<feature type="transmembrane region" description="Helical" evidence="7">
    <location>
        <begin position="5"/>
        <end position="22"/>
    </location>
</feature>
<evidence type="ECO:0000313" key="9">
    <source>
        <dbReference type="Proteomes" id="UP000187735"/>
    </source>
</evidence>
<evidence type="ECO:0008006" key="10">
    <source>
        <dbReference type="Google" id="ProtNLM"/>
    </source>
</evidence>
<protein>
    <recommendedName>
        <fullName evidence="10">GlsB/YeaQ/YmgE family stress response membrane protein</fullName>
    </recommendedName>
</protein>
<organism evidence="8 9">
    <name type="scientific">Fuerstiella marisgermanici</name>
    <dbReference type="NCBI Taxonomy" id="1891926"/>
    <lineage>
        <taxon>Bacteria</taxon>
        <taxon>Pseudomonadati</taxon>
        <taxon>Planctomycetota</taxon>
        <taxon>Planctomycetia</taxon>
        <taxon>Planctomycetales</taxon>
        <taxon>Planctomycetaceae</taxon>
        <taxon>Fuerstiella</taxon>
    </lineage>
</organism>
<accession>A0A1P8WME8</accession>
<feature type="transmembrane region" description="Helical" evidence="7">
    <location>
        <begin position="29"/>
        <end position="53"/>
    </location>
</feature>
<comment type="subcellular location">
    <subcellularLocation>
        <location evidence="1">Cell membrane</location>
        <topology evidence="1">Multi-pass membrane protein</topology>
    </subcellularLocation>
</comment>
<sequence length="86" mass="8824">MIGNFIGWCVFGLFAGAIARLLTPGRDPIGCVGTILVGVGGSFAGGFLGHLIFGESGERIYPAGLIGSVIGGVLVLILLRRLAPKR</sequence>
<evidence type="ECO:0000256" key="4">
    <source>
        <dbReference type="ARBA" id="ARBA00022692"/>
    </source>
</evidence>
<feature type="transmembrane region" description="Helical" evidence="7">
    <location>
        <begin position="59"/>
        <end position="79"/>
    </location>
</feature>
<reference evidence="8 9" key="1">
    <citation type="journal article" date="2016" name="Front. Microbiol.">
        <title>Fuerstia marisgermanicae gen. nov., sp. nov., an Unusual Member of the Phylum Planctomycetes from the German Wadden Sea.</title>
        <authorList>
            <person name="Kohn T."/>
            <person name="Heuer A."/>
            <person name="Jogler M."/>
            <person name="Vollmers J."/>
            <person name="Boedeker C."/>
            <person name="Bunk B."/>
            <person name="Rast P."/>
            <person name="Borchert D."/>
            <person name="Glockner I."/>
            <person name="Freese H.M."/>
            <person name="Klenk H.P."/>
            <person name="Overmann J."/>
            <person name="Kaster A.K."/>
            <person name="Rohde M."/>
            <person name="Wiegand S."/>
            <person name="Jogler C."/>
        </authorList>
    </citation>
    <scope>NUCLEOTIDE SEQUENCE [LARGE SCALE GENOMIC DNA]</scope>
    <source>
        <strain evidence="8 9">NH11</strain>
    </source>
</reference>
<evidence type="ECO:0000256" key="7">
    <source>
        <dbReference type="SAM" id="Phobius"/>
    </source>
</evidence>
<dbReference type="PANTHER" id="PTHR33884">
    <property type="entry name" value="UPF0410 PROTEIN YMGE"/>
    <property type="match status" value="1"/>
</dbReference>
<dbReference type="Proteomes" id="UP000187735">
    <property type="component" value="Chromosome"/>
</dbReference>